<proteinExistence type="predicted"/>
<name>A0A1E8BQZ4_BACMY</name>
<reference evidence="1 2" key="1">
    <citation type="submission" date="2016-05" db="EMBL/GenBank/DDBJ databases">
        <title>Bacillus thuringiensis and Bacillus weihenstephanensis as novel biocontrol agents of wilt causing Verticillium species.</title>
        <authorList>
            <person name="Hollensteiner J."/>
            <person name="Wemheuer F."/>
            <person name="Harting R."/>
            <person name="Kolarzyk A."/>
            <person name="Diaz-Valerio S."/>
            <person name="Poehlein A."/>
            <person name="Brzuszkiewicz E."/>
            <person name="Nesemann K."/>
            <person name="Braus-Stromeyer S."/>
            <person name="Braus G."/>
            <person name="Daniel R."/>
            <person name="Liesegang H."/>
        </authorList>
    </citation>
    <scope>NUCLEOTIDE SEQUENCE [LARGE SCALE GENOMIC DNA]</scope>
    <source>
        <strain evidence="1 2">GOE11</strain>
    </source>
</reference>
<accession>A0A1E8BQZ4</accession>
<evidence type="ECO:0000313" key="1">
    <source>
        <dbReference type="EMBL" id="OFD97268.1"/>
    </source>
</evidence>
<dbReference type="Proteomes" id="UP000175835">
    <property type="component" value="Unassembled WGS sequence"/>
</dbReference>
<protein>
    <submittedName>
        <fullName evidence="1">Uncharacterized protein</fullName>
    </submittedName>
</protein>
<gene>
    <name evidence="1" type="ORF">BWGOE11_18060</name>
</gene>
<dbReference type="EMBL" id="LXLX01000023">
    <property type="protein sequence ID" value="OFD97268.1"/>
    <property type="molecule type" value="Genomic_DNA"/>
</dbReference>
<organism evidence="1 2">
    <name type="scientific">Bacillus mycoides</name>
    <dbReference type="NCBI Taxonomy" id="1405"/>
    <lineage>
        <taxon>Bacteria</taxon>
        <taxon>Bacillati</taxon>
        <taxon>Bacillota</taxon>
        <taxon>Bacilli</taxon>
        <taxon>Bacillales</taxon>
        <taxon>Bacillaceae</taxon>
        <taxon>Bacillus</taxon>
        <taxon>Bacillus cereus group</taxon>
    </lineage>
</organism>
<sequence>MKNSKESYNEIILLCKQRALIRKRPFLLMIQDFLFVPLNIDKNKKGR</sequence>
<comment type="caution">
    <text evidence="1">The sequence shown here is derived from an EMBL/GenBank/DDBJ whole genome shotgun (WGS) entry which is preliminary data.</text>
</comment>
<evidence type="ECO:0000313" key="2">
    <source>
        <dbReference type="Proteomes" id="UP000175835"/>
    </source>
</evidence>
<dbReference type="AlphaFoldDB" id="A0A1E8BQZ4"/>